<dbReference type="EMBL" id="CM042058">
    <property type="protein sequence ID" value="KAI3684453.1"/>
    <property type="molecule type" value="Genomic_DNA"/>
</dbReference>
<dbReference type="Proteomes" id="UP001055879">
    <property type="component" value="Linkage Group LG12"/>
</dbReference>
<keyword evidence="2" id="KW-1185">Reference proteome</keyword>
<accession>A0ACB8YH23</accession>
<reference evidence="2" key="1">
    <citation type="journal article" date="2022" name="Mol. Ecol. Resour.">
        <title>The genomes of chicory, endive, great burdock and yacon provide insights into Asteraceae palaeo-polyploidization history and plant inulin production.</title>
        <authorList>
            <person name="Fan W."/>
            <person name="Wang S."/>
            <person name="Wang H."/>
            <person name="Wang A."/>
            <person name="Jiang F."/>
            <person name="Liu H."/>
            <person name="Zhao H."/>
            <person name="Xu D."/>
            <person name="Zhang Y."/>
        </authorList>
    </citation>
    <scope>NUCLEOTIDE SEQUENCE [LARGE SCALE GENOMIC DNA]</scope>
    <source>
        <strain evidence="2">cv. Niubang</strain>
    </source>
</reference>
<reference evidence="1 2" key="2">
    <citation type="journal article" date="2022" name="Mol. Ecol. Resour.">
        <title>The genomes of chicory, endive, great burdock and yacon provide insights into Asteraceae paleo-polyploidization history and plant inulin production.</title>
        <authorList>
            <person name="Fan W."/>
            <person name="Wang S."/>
            <person name="Wang H."/>
            <person name="Wang A."/>
            <person name="Jiang F."/>
            <person name="Liu H."/>
            <person name="Zhao H."/>
            <person name="Xu D."/>
            <person name="Zhang Y."/>
        </authorList>
    </citation>
    <scope>NUCLEOTIDE SEQUENCE [LARGE SCALE GENOMIC DNA]</scope>
    <source>
        <strain evidence="2">cv. Niubang</strain>
    </source>
</reference>
<name>A0ACB8YH23_ARCLA</name>
<evidence type="ECO:0000313" key="2">
    <source>
        <dbReference type="Proteomes" id="UP001055879"/>
    </source>
</evidence>
<proteinExistence type="predicted"/>
<protein>
    <submittedName>
        <fullName evidence="1">Uncharacterized protein</fullName>
    </submittedName>
</protein>
<gene>
    <name evidence="1" type="ORF">L6452_33677</name>
</gene>
<comment type="caution">
    <text evidence="1">The sequence shown here is derived from an EMBL/GenBank/DDBJ whole genome shotgun (WGS) entry which is preliminary data.</text>
</comment>
<organism evidence="1 2">
    <name type="scientific">Arctium lappa</name>
    <name type="common">Greater burdock</name>
    <name type="synonym">Lappa major</name>
    <dbReference type="NCBI Taxonomy" id="4217"/>
    <lineage>
        <taxon>Eukaryota</taxon>
        <taxon>Viridiplantae</taxon>
        <taxon>Streptophyta</taxon>
        <taxon>Embryophyta</taxon>
        <taxon>Tracheophyta</taxon>
        <taxon>Spermatophyta</taxon>
        <taxon>Magnoliopsida</taxon>
        <taxon>eudicotyledons</taxon>
        <taxon>Gunneridae</taxon>
        <taxon>Pentapetalae</taxon>
        <taxon>asterids</taxon>
        <taxon>campanulids</taxon>
        <taxon>Asterales</taxon>
        <taxon>Asteraceae</taxon>
        <taxon>Carduoideae</taxon>
        <taxon>Cardueae</taxon>
        <taxon>Arctiinae</taxon>
        <taxon>Arctium</taxon>
    </lineage>
</organism>
<evidence type="ECO:0000313" key="1">
    <source>
        <dbReference type="EMBL" id="KAI3684453.1"/>
    </source>
</evidence>
<sequence>MTQEGASRRKGKKILDDLVFVQLEHENLKPPLSPPLIFSGNMCRSPASPAVHESDHVSGGSVESIVYILTSGGRRIPAHAKIMASASPVLENVIDRPRKHRSSEKIIPILGVPCDAVDVFVRFLNSTKCDDDEMEKFGIHLLALSHVYLVPQLKTRCTKDLIGRLTIETVVDVLQLARLCDAPDLYLKCMRLISNSFKAVEETEAWKFLQNNDPYLELEILKFIDEAELRKKKTRKHLQEQSLYFQLSEAMDCLQHICTEGCTSVGPYDKEPSKNRAPCSKFSTCEGLQHSIQHFANCKKRVNGGCVRCKRMWQLFKLHSSICESPDSTCRVPLCRQFKMKGQQVRNKKEEARWELLVRKVVAAKAISSLPLPKRKRDQEEEEPRSFINHHHVSVAC</sequence>